<keyword evidence="1" id="KW-0408">Iron</keyword>
<dbReference type="EMBL" id="JACHVB010000035">
    <property type="protein sequence ID" value="MBC2595308.1"/>
    <property type="molecule type" value="Genomic_DNA"/>
</dbReference>
<comment type="caution">
    <text evidence="3">The sequence shown here is derived from an EMBL/GenBank/DDBJ whole genome shotgun (WGS) entry which is preliminary data.</text>
</comment>
<dbReference type="RefSeq" id="WP_185676262.1">
    <property type="nucleotide sequence ID" value="NZ_JACHVB010000035.1"/>
</dbReference>
<dbReference type="Proteomes" id="UP000546464">
    <property type="component" value="Unassembled WGS sequence"/>
</dbReference>
<organism evidence="3 4">
    <name type="scientific">Ruficoccus amylovorans</name>
    <dbReference type="NCBI Taxonomy" id="1804625"/>
    <lineage>
        <taxon>Bacteria</taxon>
        <taxon>Pseudomonadati</taxon>
        <taxon>Verrucomicrobiota</taxon>
        <taxon>Opitutia</taxon>
        <taxon>Puniceicoccales</taxon>
        <taxon>Cerasicoccaceae</taxon>
        <taxon>Ruficoccus</taxon>
    </lineage>
</organism>
<dbReference type="PANTHER" id="PTHR33238">
    <property type="entry name" value="IRON (METAL) DEPENDENT REPRESSOR, DTXR FAMILY"/>
    <property type="match status" value="1"/>
</dbReference>
<protein>
    <submittedName>
        <fullName evidence="3">Metal-dependent transcriptional regulator</fullName>
    </submittedName>
</protein>
<evidence type="ECO:0000256" key="1">
    <source>
        <dbReference type="ARBA" id="ARBA00023004"/>
    </source>
</evidence>
<dbReference type="PANTHER" id="PTHR33238:SF7">
    <property type="entry name" value="IRON-DEPENDENT TRANSCRIPTIONAL REGULATOR"/>
    <property type="match status" value="1"/>
</dbReference>
<dbReference type="InterPro" id="IPR007167">
    <property type="entry name" value="Fe-transptr_FeoA-like"/>
</dbReference>
<dbReference type="SMART" id="SM00899">
    <property type="entry name" value="FeoA"/>
    <property type="match status" value="2"/>
</dbReference>
<feature type="domain" description="Ferrous iron transporter FeoA-like" evidence="2">
    <location>
        <begin position="240"/>
        <end position="314"/>
    </location>
</feature>
<dbReference type="InterPro" id="IPR050536">
    <property type="entry name" value="DtxR_MntR_Metal-Reg"/>
</dbReference>
<evidence type="ECO:0000313" key="3">
    <source>
        <dbReference type="EMBL" id="MBC2595308.1"/>
    </source>
</evidence>
<dbReference type="Pfam" id="PF02742">
    <property type="entry name" value="Fe_dep_repr_C"/>
    <property type="match status" value="1"/>
</dbReference>
<evidence type="ECO:0000259" key="2">
    <source>
        <dbReference type="SMART" id="SM00899"/>
    </source>
</evidence>
<dbReference type="InterPro" id="IPR038157">
    <property type="entry name" value="FeoA_core_dom"/>
</dbReference>
<evidence type="ECO:0000313" key="4">
    <source>
        <dbReference type="Proteomes" id="UP000546464"/>
    </source>
</evidence>
<dbReference type="GO" id="GO:0046914">
    <property type="term" value="F:transition metal ion binding"/>
    <property type="evidence" value="ECO:0007669"/>
    <property type="project" value="InterPro"/>
</dbReference>
<dbReference type="InterPro" id="IPR001367">
    <property type="entry name" value="Fe_dep_repressor"/>
</dbReference>
<dbReference type="Gene3D" id="1.10.10.10">
    <property type="entry name" value="Winged helix-like DNA-binding domain superfamily/Winged helix DNA-binding domain"/>
    <property type="match status" value="1"/>
</dbReference>
<dbReference type="SUPFAM" id="SSF47979">
    <property type="entry name" value="Iron-dependent repressor protein, dimerization domain"/>
    <property type="match status" value="1"/>
</dbReference>
<name>A0A842HH35_9BACT</name>
<feature type="domain" description="Ferrous iron transporter FeoA-like" evidence="2">
    <location>
        <begin position="159"/>
        <end position="230"/>
    </location>
</feature>
<dbReference type="InterPro" id="IPR036388">
    <property type="entry name" value="WH-like_DNA-bd_sf"/>
</dbReference>
<proteinExistence type="predicted"/>
<dbReference type="InterPro" id="IPR022689">
    <property type="entry name" value="Iron_dep_repressor"/>
</dbReference>
<accession>A0A842HH35</accession>
<dbReference type="SUPFAM" id="SSF50037">
    <property type="entry name" value="C-terminal domain of transcriptional repressors"/>
    <property type="match status" value="2"/>
</dbReference>
<keyword evidence="4" id="KW-1185">Reference proteome</keyword>
<sequence>MAEPSPLSQYRSTQSLDRVCTEDTLKYLHECEYEGERQLATAEGVAGVLNRSLNETVDLLKRMRQAGLVSLQGSAVGMTDEGRSYARQVIRAHRLYETYLARMTDERPARWHRKADEAEHHISAEDVDALSQQLGHPRYDPHGDPIPTRAGELPELTGGALEASPLGAIVRVLHVGDEPEALGHLLVELGLAPGMLLKVVERGNDQMRIWVEGRECTLDRAAAALVRVAEADCDELPRVARLSSLAEGEEAIVVRLLASCTGSERTRLLDLGFVPPSRVSVELKSPMGSPVAYRIRNTLVALRPEQADQIVIETPEPEARS</sequence>
<dbReference type="Pfam" id="PF04023">
    <property type="entry name" value="FeoA"/>
    <property type="match status" value="2"/>
</dbReference>
<gene>
    <name evidence="3" type="ORF">H5P28_13650</name>
</gene>
<dbReference type="GO" id="GO:0003700">
    <property type="term" value="F:DNA-binding transcription factor activity"/>
    <property type="evidence" value="ECO:0007669"/>
    <property type="project" value="InterPro"/>
</dbReference>
<dbReference type="SMART" id="SM00529">
    <property type="entry name" value="HTH_DTXR"/>
    <property type="match status" value="1"/>
</dbReference>
<dbReference type="AlphaFoldDB" id="A0A842HH35"/>
<reference evidence="3 4" key="1">
    <citation type="submission" date="2020-07" db="EMBL/GenBank/DDBJ databases">
        <authorList>
            <person name="Feng X."/>
        </authorList>
    </citation>
    <scope>NUCLEOTIDE SEQUENCE [LARGE SCALE GENOMIC DNA]</scope>
    <source>
        <strain evidence="3 4">JCM31066</strain>
    </source>
</reference>
<dbReference type="GO" id="GO:0046983">
    <property type="term" value="F:protein dimerization activity"/>
    <property type="evidence" value="ECO:0007669"/>
    <property type="project" value="InterPro"/>
</dbReference>
<dbReference type="InterPro" id="IPR036421">
    <property type="entry name" value="Fe_dep_repressor_sf"/>
</dbReference>
<dbReference type="InterPro" id="IPR008988">
    <property type="entry name" value="Transcriptional_repressor_C"/>
</dbReference>
<dbReference type="Gene3D" id="2.30.30.90">
    <property type="match status" value="2"/>
</dbReference>